<sequence length="475" mass="54724">MFLPHQLNGKRLLLVGEGNFSFTISLLMRVSRNKSTRLSTSPNIISSCFQKYKDLSCSIKDNARFSCNLGAEIWFGVDATILHHHERFKNEQFDYIIFNFPHVGGKMKLHLNRLLLKNFFSSASLILSKGGKILVTLCKGQSGTPYDTKRKYGDTWQIIEMATYGDLVLNEVHPFYSSDWPVYNSNGYRSLEKGFQLDEALTFIFVRSPLSIECKAIINKENFNSLHCPYVQHHLDQLDNVFEEVHLFSPFLGRKKNTLNLCSTLKTVCLCQHQTTINWWDTVLTEKNDFDIFCCLVCYSCWQIMQCNANAKPFLKVIVMNCGSECDESLLTYLRYRCTQREEKDNYTSIIHFGEPVNALEIATVFTYDDKQFKIAIYVDASLHPPVHCQDLCFWISDDFLPQNFACALLYIAGKVIRSFKLIDEYFCSIKKKKSLCYRIVYQSLHEALSPQKAFCVQTQIIGPFLEACLGVTVR</sequence>
<evidence type="ECO:0000313" key="2">
    <source>
        <dbReference type="EMBL" id="CAH0111252.1"/>
    </source>
</evidence>
<protein>
    <recommendedName>
        <fullName evidence="1">FDX-ACB domain-containing protein</fullName>
    </recommendedName>
</protein>
<dbReference type="InterPro" id="IPR019446">
    <property type="entry name" value="BMT5-like"/>
</dbReference>
<dbReference type="InterPro" id="IPR029063">
    <property type="entry name" value="SAM-dependent_MTases_sf"/>
</dbReference>
<dbReference type="PROSITE" id="PS51447">
    <property type="entry name" value="FDX_ACB"/>
    <property type="match status" value="1"/>
</dbReference>
<dbReference type="InterPro" id="IPR005121">
    <property type="entry name" value="Fdx_antiC-bd"/>
</dbReference>
<dbReference type="Pfam" id="PF10354">
    <property type="entry name" value="BMT5-like"/>
    <property type="match status" value="1"/>
</dbReference>
<dbReference type="SUPFAM" id="SSF53335">
    <property type="entry name" value="S-adenosyl-L-methionine-dependent methyltransferases"/>
    <property type="match status" value="1"/>
</dbReference>
<dbReference type="Gene3D" id="3.30.70.380">
    <property type="entry name" value="Ferrodoxin-fold anticodon-binding domain"/>
    <property type="match status" value="1"/>
</dbReference>
<dbReference type="GO" id="GO:0005737">
    <property type="term" value="C:cytoplasm"/>
    <property type="evidence" value="ECO:0007669"/>
    <property type="project" value="TreeGrafter"/>
</dbReference>
<dbReference type="AlphaFoldDB" id="A0A8J2RV55"/>
<comment type="caution">
    <text evidence="2">The sequence shown here is derived from an EMBL/GenBank/DDBJ whole genome shotgun (WGS) entry which is preliminary data.</text>
</comment>
<dbReference type="PANTHER" id="PTHR11538:SF26">
    <property type="entry name" value="FERREDOXIN-FOLD ANTICODON-BINDING DOMAIN-CONTAINING PROTEIN 1"/>
    <property type="match status" value="1"/>
</dbReference>
<proteinExistence type="predicted"/>
<dbReference type="GO" id="GO:0070475">
    <property type="term" value="P:rRNA base methylation"/>
    <property type="evidence" value="ECO:0007669"/>
    <property type="project" value="InterPro"/>
</dbReference>
<evidence type="ECO:0000313" key="3">
    <source>
        <dbReference type="Proteomes" id="UP000789390"/>
    </source>
</evidence>
<dbReference type="Proteomes" id="UP000789390">
    <property type="component" value="Unassembled WGS sequence"/>
</dbReference>
<accession>A0A8J2RV55</accession>
<reference evidence="2" key="1">
    <citation type="submission" date="2021-11" db="EMBL/GenBank/DDBJ databases">
        <authorList>
            <person name="Schell T."/>
        </authorList>
    </citation>
    <scope>NUCLEOTIDE SEQUENCE</scope>
    <source>
        <strain evidence="2">M5</strain>
    </source>
</reference>
<dbReference type="OrthoDB" id="347018at2759"/>
<name>A0A8J2RV55_9CRUS</name>
<dbReference type="InterPro" id="IPR036690">
    <property type="entry name" value="Fdx_antiC-bd_sf"/>
</dbReference>
<dbReference type="PANTHER" id="PTHR11538">
    <property type="entry name" value="PHENYLALANYL-TRNA SYNTHETASE"/>
    <property type="match status" value="1"/>
</dbReference>
<dbReference type="SMART" id="SM00896">
    <property type="entry name" value="FDX-ACB"/>
    <property type="match status" value="1"/>
</dbReference>
<evidence type="ECO:0000259" key="1">
    <source>
        <dbReference type="PROSITE" id="PS51447"/>
    </source>
</evidence>
<organism evidence="2 3">
    <name type="scientific">Daphnia galeata</name>
    <dbReference type="NCBI Taxonomy" id="27404"/>
    <lineage>
        <taxon>Eukaryota</taxon>
        <taxon>Metazoa</taxon>
        <taxon>Ecdysozoa</taxon>
        <taxon>Arthropoda</taxon>
        <taxon>Crustacea</taxon>
        <taxon>Branchiopoda</taxon>
        <taxon>Diplostraca</taxon>
        <taxon>Cladocera</taxon>
        <taxon>Anomopoda</taxon>
        <taxon>Daphniidae</taxon>
        <taxon>Daphnia</taxon>
    </lineage>
</organism>
<dbReference type="GO" id="GO:0070042">
    <property type="term" value="F:rRNA (uridine-N3-)-methyltransferase activity"/>
    <property type="evidence" value="ECO:0007669"/>
    <property type="project" value="InterPro"/>
</dbReference>
<feature type="domain" description="FDX-ACB" evidence="1">
    <location>
        <begin position="383"/>
        <end position="475"/>
    </location>
</feature>
<keyword evidence="3" id="KW-1185">Reference proteome</keyword>
<dbReference type="EMBL" id="CAKKLH010000312">
    <property type="protein sequence ID" value="CAH0111252.1"/>
    <property type="molecule type" value="Genomic_DNA"/>
</dbReference>
<dbReference type="SUPFAM" id="SSF54991">
    <property type="entry name" value="Anticodon-binding domain of PheRS"/>
    <property type="match status" value="1"/>
</dbReference>
<gene>
    <name evidence="2" type="ORF">DGAL_LOCUS14890</name>
</gene>